<dbReference type="Proteomes" id="UP000188998">
    <property type="component" value="Unassembled WGS sequence"/>
</dbReference>
<reference evidence="1 2" key="1">
    <citation type="submission" date="2016-10" db="EMBL/GenBank/DDBJ databases">
        <title>Rodentibacter gen. nov. and new species.</title>
        <authorList>
            <person name="Christensen H."/>
        </authorList>
    </citation>
    <scope>NUCLEOTIDE SEQUENCE [LARGE SCALE GENOMIC DNA]</scope>
    <source>
        <strain evidence="1 2">199137021</strain>
    </source>
</reference>
<dbReference type="AlphaFoldDB" id="A0AAJ3N0A6"/>
<keyword evidence="2" id="KW-1185">Reference proteome</keyword>
<organism evidence="1 2">
    <name type="scientific">Rodentibacter caecimuris</name>
    <dbReference type="NCBI Taxonomy" id="1796644"/>
    <lineage>
        <taxon>Bacteria</taxon>
        <taxon>Pseudomonadati</taxon>
        <taxon>Pseudomonadota</taxon>
        <taxon>Gammaproteobacteria</taxon>
        <taxon>Pasteurellales</taxon>
        <taxon>Pasteurellaceae</taxon>
        <taxon>Rodentibacter</taxon>
    </lineage>
</organism>
<protein>
    <submittedName>
        <fullName evidence="1">Uncharacterized protein</fullName>
    </submittedName>
</protein>
<gene>
    <name evidence="1" type="ORF">BKG90_08555</name>
</gene>
<dbReference type="EMBL" id="MLAB01000041">
    <property type="protein sequence ID" value="OOF71321.1"/>
    <property type="molecule type" value="Genomic_DNA"/>
</dbReference>
<comment type="caution">
    <text evidence="1">The sequence shown here is derived from an EMBL/GenBank/DDBJ whole genome shotgun (WGS) entry which is preliminary data.</text>
</comment>
<dbReference type="RefSeq" id="WP_059368744.1">
    <property type="nucleotide sequence ID" value="NZ_BBXJ01000001.1"/>
</dbReference>
<evidence type="ECO:0000313" key="2">
    <source>
        <dbReference type="Proteomes" id="UP000188998"/>
    </source>
</evidence>
<accession>A0AAJ3N0A6</accession>
<evidence type="ECO:0000313" key="1">
    <source>
        <dbReference type="EMBL" id="OOF71321.1"/>
    </source>
</evidence>
<sequence>MNGQRTNRLNLYHLAVKAGVPFKKNIHDEYPDIPEPNIPDSTDDFVDSEAMLIQNMRSLGWSQELQDYCMTATRNLTELHDFLNEGEKKTNGGLGTLRADRNMPHLKIMAKYAHHSAGIFKDEVYLPAPLGFKHRLYNKTVEDIAKSPINRDTRTKIPKRNVFDNDPTKAVIKND</sequence>
<name>A0AAJ3N0A6_9PAST</name>
<proteinExistence type="predicted"/>